<evidence type="ECO:0000256" key="2">
    <source>
        <dbReference type="ARBA" id="ARBA00005887"/>
    </source>
</evidence>
<evidence type="ECO:0000256" key="9">
    <source>
        <dbReference type="ARBA" id="ARBA00050025"/>
    </source>
</evidence>
<keyword evidence="7 10" id="KW-0472">Membrane</keyword>
<dbReference type="InterPro" id="IPR024041">
    <property type="entry name" value="NH4_transpt_AmtB-like_dom"/>
</dbReference>
<keyword evidence="6 10" id="KW-1133">Transmembrane helix</keyword>
<feature type="transmembrane region" description="Helical" evidence="10">
    <location>
        <begin position="193"/>
        <end position="215"/>
    </location>
</feature>
<evidence type="ECO:0000256" key="7">
    <source>
        <dbReference type="ARBA" id="ARBA00023136"/>
    </source>
</evidence>
<feature type="transmembrane region" description="Helical" evidence="10">
    <location>
        <begin position="282"/>
        <end position="301"/>
    </location>
</feature>
<keyword evidence="3 10" id="KW-0813">Transport</keyword>
<dbReference type="GO" id="GO:0008519">
    <property type="term" value="F:ammonium channel activity"/>
    <property type="evidence" value="ECO:0007669"/>
    <property type="project" value="InterPro"/>
</dbReference>
<sequence>MNAGDTVFVLMSAALVMLMTPGLALFYGGMVRDKNILGTLMQSFIVLGLVTLEWVLWGYSLSFGADHGGVIGDLGWFGLKGVGMNPSPDYGTTIPHLAFMIFQCMFAIITVALITGAFAERMKFSAFLLFALLWTTFVYNPLAHWVWGAGGWMGQIGALDFAGGTVVHISSGISALAAVLVMGKRLGYGTAAFIPHNLPMTITGAGLLWFGWFGFNAGSALAANGLAANAFVVTHIASALGALSWVIVEWVHTGKPTTLGAASGAVAGLVAITPASGFVGPVSSIIIGGLAGMICYGGVLLKAKLGYDDSLDVVGIHGFGGTWGALATGLFASTMVNPDGADGLFFGNPAQLWIQFVSVAATMAFAFLMTLIILKVVDLMVGLRMTEEEEKIGMDISLHNEAGYSL</sequence>
<evidence type="ECO:0000256" key="3">
    <source>
        <dbReference type="ARBA" id="ARBA00022448"/>
    </source>
</evidence>
<evidence type="ECO:0000256" key="6">
    <source>
        <dbReference type="ARBA" id="ARBA00022989"/>
    </source>
</evidence>
<dbReference type="NCBIfam" id="TIGR00836">
    <property type="entry name" value="amt"/>
    <property type="match status" value="1"/>
</dbReference>
<comment type="caution">
    <text evidence="12">The sequence shown here is derived from an EMBL/GenBank/DDBJ whole genome shotgun (WGS) entry which is preliminary data.</text>
</comment>
<feature type="transmembrane region" description="Helical" evidence="10">
    <location>
        <begin position="259"/>
        <end position="276"/>
    </location>
</feature>
<feature type="transmembrane region" description="Helical" evidence="10">
    <location>
        <begin position="227"/>
        <end position="247"/>
    </location>
</feature>
<feature type="transmembrane region" description="Helical" evidence="10">
    <location>
        <begin position="352"/>
        <end position="374"/>
    </location>
</feature>
<organism evidence="12 13">
    <name type="scientific">Candidatus Desulfacyla euxinica</name>
    <dbReference type="NCBI Taxonomy" id="2841693"/>
    <lineage>
        <taxon>Bacteria</taxon>
        <taxon>Deltaproteobacteria</taxon>
        <taxon>Candidatus Desulfacyla</taxon>
    </lineage>
</organism>
<feature type="domain" description="Ammonium transporter AmtB-like" evidence="11">
    <location>
        <begin position="7"/>
        <end position="404"/>
    </location>
</feature>
<keyword evidence="4" id="KW-1003">Cell membrane</keyword>
<comment type="subcellular location">
    <subcellularLocation>
        <location evidence="1 10">Cell membrane</location>
        <topology evidence="1 10">Multi-pass membrane protein</topology>
    </subcellularLocation>
</comment>
<evidence type="ECO:0000256" key="10">
    <source>
        <dbReference type="RuleBase" id="RU362002"/>
    </source>
</evidence>
<feature type="transmembrane region" description="Helical" evidence="10">
    <location>
        <begin position="126"/>
        <end position="147"/>
    </location>
</feature>
<proteinExistence type="inferred from homology"/>
<evidence type="ECO:0000313" key="13">
    <source>
        <dbReference type="Proteomes" id="UP000650524"/>
    </source>
</evidence>
<feature type="transmembrane region" description="Helical" evidence="10">
    <location>
        <begin position="39"/>
        <end position="57"/>
    </location>
</feature>
<dbReference type="Pfam" id="PF00909">
    <property type="entry name" value="Ammonium_transp"/>
    <property type="match status" value="1"/>
</dbReference>
<feature type="transmembrane region" description="Helical" evidence="10">
    <location>
        <begin position="97"/>
        <end position="119"/>
    </location>
</feature>
<dbReference type="AlphaFoldDB" id="A0A8J6T228"/>
<keyword evidence="5 10" id="KW-0812">Transmembrane</keyword>
<dbReference type="PANTHER" id="PTHR43029:SF10">
    <property type="entry name" value="AMMONIUM TRANSPORTER MEP2"/>
    <property type="match status" value="1"/>
</dbReference>
<evidence type="ECO:0000259" key="11">
    <source>
        <dbReference type="Pfam" id="PF00909"/>
    </source>
</evidence>
<evidence type="ECO:0000256" key="4">
    <source>
        <dbReference type="ARBA" id="ARBA00022475"/>
    </source>
</evidence>
<dbReference type="GO" id="GO:0005886">
    <property type="term" value="C:plasma membrane"/>
    <property type="evidence" value="ECO:0007669"/>
    <property type="project" value="UniProtKB-SubCell"/>
</dbReference>
<feature type="transmembrane region" description="Helical" evidence="10">
    <location>
        <begin position="6"/>
        <end position="27"/>
    </location>
</feature>
<dbReference type="Gene3D" id="1.10.3430.10">
    <property type="entry name" value="Ammonium transporter AmtB like domains"/>
    <property type="match status" value="1"/>
</dbReference>
<evidence type="ECO:0000256" key="8">
    <source>
        <dbReference type="ARBA" id="ARBA00023177"/>
    </source>
</evidence>
<reference evidence="12 13" key="1">
    <citation type="submission" date="2020-08" db="EMBL/GenBank/DDBJ databases">
        <title>Bridging the membrane lipid divide: bacteria of the FCB group superphylum have the potential to synthesize archaeal ether lipids.</title>
        <authorList>
            <person name="Villanueva L."/>
            <person name="Von Meijenfeldt F.A.B."/>
            <person name="Westbye A.B."/>
            <person name="Yadav S."/>
            <person name="Hopmans E.C."/>
            <person name="Dutilh B.E."/>
            <person name="Sinninghe Damste J.S."/>
        </authorList>
    </citation>
    <scope>NUCLEOTIDE SEQUENCE [LARGE SCALE GENOMIC DNA]</scope>
    <source>
        <strain evidence="12">NIOZ-UU27</strain>
    </source>
</reference>
<dbReference type="InterPro" id="IPR001905">
    <property type="entry name" value="Ammonium_transpt"/>
</dbReference>
<evidence type="ECO:0000256" key="1">
    <source>
        <dbReference type="ARBA" id="ARBA00004651"/>
    </source>
</evidence>
<gene>
    <name evidence="12" type="ORF">H8E19_03220</name>
</gene>
<keyword evidence="8 10" id="KW-0924">Ammonia transport</keyword>
<protein>
    <recommendedName>
        <fullName evidence="9 10">Ammonium transporter</fullName>
    </recommendedName>
</protein>
<dbReference type="EMBL" id="JACNJD010000132">
    <property type="protein sequence ID" value="MBC8176390.1"/>
    <property type="molecule type" value="Genomic_DNA"/>
</dbReference>
<name>A0A8J6T228_9DELT</name>
<dbReference type="PROSITE" id="PS01219">
    <property type="entry name" value="AMMONIUM_TRANSP"/>
    <property type="match status" value="1"/>
</dbReference>
<dbReference type="InterPro" id="IPR029020">
    <property type="entry name" value="Ammonium/urea_transptr"/>
</dbReference>
<comment type="similarity">
    <text evidence="2 10">Belongs to the ammonia transporter channel (TC 1.A.11.2) family.</text>
</comment>
<dbReference type="SUPFAM" id="SSF111352">
    <property type="entry name" value="Ammonium transporter"/>
    <property type="match status" value="1"/>
</dbReference>
<dbReference type="PANTHER" id="PTHR43029">
    <property type="entry name" value="AMMONIUM TRANSPORTER MEP2"/>
    <property type="match status" value="1"/>
</dbReference>
<accession>A0A8J6T228</accession>
<dbReference type="InterPro" id="IPR018047">
    <property type="entry name" value="Ammonium_transpt_CS"/>
</dbReference>
<dbReference type="FunFam" id="1.10.3430.10:FF:000007">
    <property type="entry name" value="Ammonium transporter"/>
    <property type="match status" value="1"/>
</dbReference>
<dbReference type="Proteomes" id="UP000650524">
    <property type="component" value="Unassembled WGS sequence"/>
</dbReference>
<evidence type="ECO:0000313" key="12">
    <source>
        <dbReference type="EMBL" id="MBC8176390.1"/>
    </source>
</evidence>
<feature type="transmembrane region" description="Helical" evidence="10">
    <location>
        <begin position="159"/>
        <end position="181"/>
    </location>
</feature>
<feature type="transmembrane region" description="Helical" evidence="10">
    <location>
        <begin position="313"/>
        <end position="332"/>
    </location>
</feature>
<evidence type="ECO:0000256" key="5">
    <source>
        <dbReference type="ARBA" id="ARBA00022692"/>
    </source>
</evidence>